<evidence type="ECO:0000256" key="1">
    <source>
        <dbReference type="SAM" id="MobiDB-lite"/>
    </source>
</evidence>
<dbReference type="STRING" id="913774.A0A0C3GDL3"/>
<dbReference type="PANTHER" id="PTHR35041">
    <property type="entry name" value="MEDIATOR OF RNA POLYMERASE II TRANSCRIPTION SUBUNIT 1"/>
    <property type="match status" value="1"/>
</dbReference>
<evidence type="ECO:0000313" key="4">
    <source>
        <dbReference type="Proteomes" id="UP000054321"/>
    </source>
</evidence>
<dbReference type="OrthoDB" id="5322539at2759"/>
<sequence>MAQARPATTFQTPDPFQTGHKHPSTEGHPPEVGSGNIAEVKLVCLDEHVADRGEGHNLEHGSNTSRTSSSHHQGKHGIEEPPDLEMKVTKREIHLITPLTMLASLFVGLFMAIAHHLYYNSLIGKVVGGSFDQQKTRFLGNFFPVVVQFCFITSIDIAYTQWLFMSLMLKAVTVECVDAAYGAQGSLLFMLNSEMLRKLPIISILALISWAFPIPTSLTTPGTLFVSPSNVTSFAWADVPVLDIASTNMSQSNNFQVSRPAAGPDSPNNSSLLFLGPRTIVSRLSVAAAAFGQILVLRAPFVNSAYQVQFDGPMVQCGDANATVTQLIENAIAAQMQQTDDTYQTYNAYIAYVPDLSTPERFGNLSDRTNDPTSGSNQLWLAFQTNSTGWVFPKCNKRIYQVCQLVKASYNLNITFQDGKQSIVGYPPAIYNPTESVDYPVVDLSQQSDPVQLAYSAYMWELSNQLIGSIGLYNASSNPEAQAEYLDIQTNIQNTALLGSVDLNCSFALDAIFKPDSWLDPPSLQRVQDIQFAGGRTLADLIPELAFNLTVSLMNDDILATCSPGVATNVTVIYAVDLYQYHSVNLFLAYGAVLLVAIGANVLGMIAILHNGVTIDRKWSSIVSATTGFTLLEDEHKKRRASQPCPQDAKSKEVIVVRLAGGGFTFAPLTRQHA</sequence>
<dbReference type="InParanoid" id="A0A0C3GDL3"/>
<reference evidence="4" key="2">
    <citation type="submission" date="2015-01" db="EMBL/GenBank/DDBJ databases">
        <title>Evolutionary Origins and Diversification of the Mycorrhizal Mutualists.</title>
        <authorList>
            <consortium name="DOE Joint Genome Institute"/>
            <consortium name="Mycorrhizal Genomics Consortium"/>
            <person name="Kohler A."/>
            <person name="Kuo A."/>
            <person name="Nagy L.G."/>
            <person name="Floudas D."/>
            <person name="Copeland A."/>
            <person name="Barry K.W."/>
            <person name="Cichocki N."/>
            <person name="Veneault-Fourrey C."/>
            <person name="LaButti K."/>
            <person name="Lindquist E.A."/>
            <person name="Lipzen A."/>
            <person name="Lundell T."/>
            <person name="Morin E."/>
            <person name="Murat C."/>
            <person name="Riley R."/>
            <person name="Ohm R."/>
            <person name="Sun H."/>
            <person name="Tunlid A."/>
            <person name="Henrissat B."/>
            <person name="Grigoriev I.V."/>
            <person name="Hibbett D.S."/>
            <person name="Martin F."/>
        </authorList>
    </citation>
    <scope>NUCLEOTIDE SEQUENCE [LARGE SCALE GENOMIC DNA]</scope>
    <source>
        <strain evidence="4">Zn</strain>
    </source>
</reference>
<dbReference type="PANTHER" id="PTHR35041:SF3">
    <property type="entry name" value="FORMYLMETHIONINE DEFORMYLASE-LIKE PROTEIN"/>
    <property type="match status" value="1"/>
</dbReference>
<evidence type="ECO:0000256" key="2">
    <source>
        <dbReference type="SAM" id="Phobius"/>
    </source>
</evidence>
<dbReference type="AlphaFoldDB" id="A0A0C3GDL3"/>
<feature type="transmembrane region" description="Helical" evidence="2">
    <location>
        <begin position="95"/>
        <end position="118"/>
    </location>
</feature>
<keyword evidence="2" id="KW-0812">Transmembrane</keyword>
<name>A0A0C3GDL3_OIDMZ</name>
<accession>A0A0C3GDL3</accession>
<dbReference type="Proteomes" id="UP000054321">
    <property type="component" value="Unassembled WGS sequence"/>
</dbReference>
<dbReference type="HOGENOM" id="CLU_408351_0_0_1"/>
<keyword evidence="2" id="KW-1133">Transmembrane helix</keyword>
<proteinExistence type="predicted"/>
<feature type="transmembrane region" description="Helical" evidence="2">
    <location>
        <begin position="587"/>
        <end position="609"/>
    </location>
</feature>
<gene>
    <name evidence="3" type="ORF">OIDMADRAFT_34823</name>
</gene>
<organism evidence="3 4">
    <name type="scientific">Oidiodendron maius (strain Zn)</name>
    <dbReference type="NCBI Taxonomy" id="913774"/>
    <lineage>
        <taxon>Eukaryota</taxon>
        <taxon>Fungi</taxon>
        <taxon>Dikarya</taxon>
        <taxon>Ascomycota</taxon>
        <taxon>Pezizomycotina</taxon>
        <taxon>Leotiomycetes</taxon>
        <taxon>Leotiomycetes incertae sedis</taxon>
        <taxon>Myxotrichaceae</taxon>
        <taxon>Oidiodendron</taxon>
    </lineage>
</organism>
<feature type="region of interest" description="Disordered" evidence="1">
    <location>
        <begin position="1"/>
        <end position="33"/>
    </location>
</feature>
<keyword evidence="2" id="KW-0472">Membrane</keyword>
<evidence type="ECO:0000313" key="3">
    <source>
        <dbReference type="EMBL" id="KIM94250.1"/>
    </source>
</evidence>
<feature type="compositionally biased region" description="Polar residues" evidence="1">
    <location>
        <begin position="1"/>
        <end position="15"/>
    </location>
</feature>
<reference evidence="3 4" key="1">
    <citation type="submission" date="2014-04" db="EMBL/GenBank/DDBJ databases">
        <authorList>
            <consortium name="DOE Joint Genome Institute"/>
            <person name="Kuo A."/>
            <person name="Martino E."/>
            <person name="Perotto S."/>
            <person name="Kohler A."/>
            <person name="Nagy L.G."/>
            <person name="Floudas D."/>
            <person name="Copeland A."/>
            <person name="Barry K.W."/>
            <person name="Cichocki N."/>
            <person name="Veneault-Fourrey C."/>
            <person name="LaButti K."/>
            <person name="Lindquist E.A."/>
            <person name="Lipzen A."/>
            <person name="Lundell T."/>
            <person name="Morin E."/>
            <person name="Murat C."/>
            <person name="Sun H."/>
            <person name="Tunlid A."/>
            <person name="Henrissat B."/>
            <person name="Grigoriev I.V."/>
            <person name="Hibbett D.S."/>
            <person name="Martin F."/>
            <person name="Nordberg H.P."/>
            <person name="Cantor M.N."/>
            <person name="Hua S.X."/>
        </authorList>
    </citation>
    <scope>NUCLEOTIDE SEQUENCE [LARGE SCALE GENOMIC DNA]</scope>
    <source>
        <strain evidence="3 4">Zn</strain>
    </source>
</reference>
<protein>
    <submittedName>
        <fullName evidence="3">Uncharacterized protein</fullName>
    </submittedName>
</protein>
<keyword evidence="4" id="KW-1185">Reference proteome</keyword>
<dbReference type="EMBL" id="KN832890">
    <property type="protein sequence ID" value="KIM94250.1"/>
    <property type="molecule type" value="Genomic_DNA"/>
</dbReference>
<feature type="transmembrane region" description="Helical" evidence="2">
    <location>
        <begin position="138"/>
        <end position="159"/>
    </location>
</feature>
<feature type="region of interest" description="Disordered" evidence="1">
    <location>
        <begin position="53"/>
        <end position="84"/>
    </location>
</feature>
<feature type="compositionally biased region" description="Polar residues" evidence="1">
    <location>
        <begin position="60"/>
        <end position="71"/>
    </location>
</feature>